<organism evidence="1 2">
    <name type="scientific">Dendrolimus kikuchii</name>
    <dbReference type="NCBI Taxonomy" id="765133"/>
    <lineage>
        <taxon>Eukaryota</taxon>
        <taxon>Metazoa</taxon>
        <taxon>Ecdysozoa</taxon>
        <taxon>Arthropoda</taxon>
        <taxon>Hexapoda</taxon>
        <taxon>Insecta</taxon>
        <taxon>Pterygota</taxon>
        <taxon>Neoptera</taxon>
        <taxon>Endopterygota</taxon>
        <taxon>Lepidoptera</taxon>
        <taxon>Glossata</taxon>
        <taxon>Ditrysia</taxon>
        <taxon>Bombycoidea</taxon>
        <taxon>Lasiocampidae</taxon>
        <taxon>Dendrolimus</taxon>
    </lineage>
</organism>
<evidence type="ECO:0000313" key="1">
    <source>
        <dbReference type="EMBL" id="KAJ0177899.1"/>
    </source>
</evidence>
<proteinExistence type="predicted"/>
<reference evidence="1 2" key="1">
    <citation type="journal article" date="2021" name="Front. Genet.">
        <title>Chromosome-Level Genome Assembly Reveals Significant Gene Expansion in the Toll and IMD Signaling Pathways of Dendrolimus kikuchii.</title>
        <authorList>
            <person name="Zhou J."/>
            <person name="Wu P."/>
            <person name="Xiong Z."/>
            <person name="Liu N."/>
            <person name="Zhao N."/>
            <person name="Ji M."/>
            <person name="Qiu Y."/>
            <person name="Yang B."/>
        </authorList>
    </citation>
    <scope>NUCLEOTIDE SEQUENCE [LARGE SCALE GENOMIC DNA]</scope>
    <source>
        <strain evidence="1">Ann1</strain>
    </source>
</reference>
<sequence length="667" mass="72775">MCRLIINCFILVLVFNFVQRSTGKSASDPPINTPEEPSKLAQCKIKASDLKALQNGEKGDKGSAGPKGPTGVLGPVGPPGNDGMQGPKGERGDTGERGNPGNQGLQGPPGISGEPGAQGSPGEKGPQGHKGDSTLCTYPPEDPDFDVDGKLGSKDKPLTNVCKSEGKIPPAPSHFIKSKGIDLIEIHCEGEDKETCLLPKYFKTEFDIKDGGLFWLSDEPQWNTKNIYGLTTDQLQWLQQHSTFIKQTIRYHCLNSVPINDDDSKSIKLLTWNDVIIGNKPSSTTPVYYKVINDGCKDSASNKDVWKYTEIEITSPVSYRLPIIDILIHGVKGEVQKKSTGESSPDVTIDKPEELSPLAQCKLKSSDPKYLEIDEKGLQGDAGSPGPQGDPGLEGLRGSNGKDGSQGLKGDNGDKGLIGEAGKEGDRGAKGAPGPDGSKGILGPRGPRGDPGIAVYEVDDISGEHEDVERGSEKKPLENVCKYEGKVPKADKHYIKSPYGSKLWEVLCETDNSETCILPKAPVTIVKKSDKPFWLSEDANGSLQNIYGVPIDQLQWLQRRSAFIKQTIRYYCLNSVPIHDDESKNLKLLTWNNVVIGDKPSETTPFYYEVIKDQCKDSAGKKDEEKYTEIVIRSSKVNRLPILDFLINDVNGKEEKYKIEHVKLCFV</sequence>
<accession>A0ACC1D1R0</accession>
<gene>
    <name evidence="1" type="ORF">K1T71_006772</name>
</gene>
<keyword evidence="2" id="KW-1185">Reference proteome</keyword>
<name>A0ACC1D1R0_9NEOP</name>
<dbReference type="EMBL" id="CM034397">
    <property type="protein sequence ID" value="KAJ0177899.1"/>
    <property type="molecule type" value="Genomic_DNA"/>
</dbReference>
<protein>
    <submittedName>
        <fullName evidence="1">Uncharacterized protein</fullName>
    </submittedName>
</protein>
<comment type="caution">
    <text evidence="1">The sequence shown here is derived from an EMBL/GenBank/DDBJ whole genome shotgun (WGS) entry which is preliminary data.</text>
</comment>
<evidence type="ECO:0000313" key="2">
    <source>
        <dbReference type="Proteomes" id="UP000824533"/>
    </source>
</evidence>
<dbReference type="Proteomes" id="UP000824533">
    <property type="component" value="Linkage Group LG11"/>
</dbReference>